<dbReference type="PANTHER" id="PTHR23517:SF15">
    <property type="entry name" value="PROTON-DEPENDENT OLIGOPEPTIDE FAMILY TRANSPORT PROTEIN"/>
    <property type="match status" value="1"/>
</dbReference>
<feature type="transmembrane region" description="Helical" evidence="8">
    <location>
        <begin position="486"/>
        <end position="504"/>
    </location>
</feature>
<dbReference type="GO" id="GO:0005886">
    <property type="term" value="C:plasma membrane"/>
    <property type="evidence" value="ECO:0007669"/>
    <property type="project" value="UniProtKB-SubCell"/>
</dbReference>
<evidence type="ECO:0000256" key="8">
    <source>
        <dbReference type="SAM" id="Phobius"/>
    </source>
</evidence>
<dbReference type="NCBIfam" id="TIGR00924">
    <property type="entry name" value="yjdL_sub1_fam"/>
    <property type="match status" value="1"/>
</dbReference>
<feature type="transmembrane region" description="Helical" evidence="8">
    <location>
        <begin position="134"/>
        <end position="156"/>
    </location>
</feature>
<evidence type="ECO:0000256" key="2">
    <source>
        <dbReference type="ARBA" id="ARBA00022448"/>
    </source>
</evidence>
<gene>
    <name evidence="9" type="ORF">CMUC_0154</name>
</gene>
<keyword evidence="3" id="KW-1003">Cell membrane</keyword>
<dbReference type="InterPro" id="IPR005279">
    <property type="entry name" value="Dipep/tripep_permease"/>
</dbReference>
<keyword evidence="7 8" id="KW-0472">Membrane</keyword>
<keyword evidence="6 8" id="KW-1133">Transmembrane helix</keyword>
<keyword evidence="5" id="KW-0571">Peptide transport</keyword>
<dbReference type="RefSeq" id="WP_171993276.1">
    <property type="nucleotide sequence ID" value="NZ_CP012542.1"/>
</dbReference>
<reference evidence="9 10" key="1">
    <citation type="submission" date="2016-07" db="EMBL/GenBank/DDBJ databases">
        <title>Comparative genomics of the Campylobacter concisus group.</title>
        <authorList>
            <person name="Miller W.G."/>
            <person name="Yee E."/>
            <person name="Chapman M.H."/>
            <person name="Huynh S."/>
            <person name="Bono J.L."/>
            <person name="On S.L.W."/>
            <person name="StLeger J."/>
            <person name="Foster G."/>
            <person name="Parker C.T."/>
        </authorList>
    </citation>
    <scope>NUCLEOTIDE SEQUENCE [LARGE SCALE GENOMIC DNA]</scope>
    <source>
        <strain evidence="9 10">CCUG 21559</strain>
    </source>
</reference>
<name>A0A6G5QE44_9BACT</name>
<evidence type="ECO:0000256" key="4">
    <source>
        <dbReference type="ARBA" id="ARBA00022692"/>
    </source>
</evidence>
<dbReference type="Pfam" id="PF00854">
    <property type="entry name" value="PTR2"/>
    <property type="match status" value="1"/>
</dbReference>
<dbReference type="SUPFAM" id="SSF103473">
    <property type="entry name" value="MFS general substrate transporter"/>
    <property type="match status" value="1"/>
</dbReference>
<feature type="transmembrane region" description="Helical" evidence="8">
    <location>
        <begin position="16"/>
        <end position="35"/>
    </location>
</feature>
<evidence type="ECO:0000256" key="6">
    <source>
        <dbReference type="ARBA" id="ARBA00022989"/>
    </source>
</evidence>
<feature type="transmembrane region" description="Helical" evidence="8">
    <location>
        <begin position="210"/>
        <end position="229"/>
    </location>
</feature>
<dbReference type="Gene3D" id="1.20.1250.20">
    <property type="entry name" value="MFS general substrate transporter like domains"/>
    <property type="match status" value="1"/>
</dbReference>
<dbReference type="InterPro" id="IPR050171">
    <property type="entry name" value="MFS_Transporters"/>
</dbReference>
<accession>A0A6G5QE44</accession>
<dbReference type="GO" id="GO:0015833">
    <property type="term" value="P:peptide transport"/>
    <property type="evidence" value="ECO:0007669"/>
    <property type="project" value="UniProtKB-KW"/>
</dbReference>
<feature type="transmembrane region" description="Helical" evidence="8">
    <location>
        <begin position="96"/>
        <end position="113"/>
    </location>
</feature>
<proteinExistence type="predicted"/>
<dbReference type="AlphaFoldDB" id="A0A6G5QE44"/>
<dbReference type="EMBL" id="CP012542">
    <property type="protein sequence ID" value="QCD43973.1"/>
    <property type="molecule type" value="Genomic_DNA"/>
</dbReference>
<dbReference type="InterPro" id="IPR000109">
    <property type="entry name" value="POT_fam"/>
</dbReference>
<evidence type="ECO:0000256" key="5">
    <source>
        <dbReference type="ARBA" id="ARBA00022856"/>
    </source>
</evidence>
<dbReference type="PANTHER" id="PTHR23517">
    <property type="entry name" value="RESISTANCE PROTEIN MDTM, PUTATIVE-RELATED-RELATED"/>
    <property type="match status" value="1"/>
</dbReference>
<evidence type="ECO:0000313" key="10">
    <source>
        <dbReference type="Proteomes" id="UP000503264"/>
    </source>
</evidence>
<feature type="transmembrane region" description="Helical" evidence="8">
    <location>
        <begin position="168"/>
        <end position="190"/>
    </location>
</feature>
<evidence type="ECO:0000256" key="1">
    <source>
        <dbReference type="ARBA" id="ARBA00004651"/>
    </source>
</evidence>
<comment type="subcellular location">
    <subcellularLocation>
        <location evidence="1">Cell membrane</location>
        <topology evidence="1">Multi-pass membrane protein</topology>
    </subcellularLocation>
</comment>
<dbReference type="Proteomes" id="UP000503264">
    <property type="component" value="Chromosome"/>
</dbReference>
<keyword evidence="5" id="KW-0653">Protein transport</keyword>
<feature type="transmembrane region" description="Helical" evidence="8">
    <location>
        <begin position="373"/>
        <end position="397"/>
    </location>
</feature>
<evidence type="ECO:0000313" key="9">
    <source>
        <dbReference type="EMBL" id="QCD43973.1"/>
    </source>
</evidence>
<dbReference type="InterPro" id="IPR036259">
    <property type="entry name" value="MFS_trans_sf"/>
</dbReference>
<organism evidence="9 10">
    <name type="scientific">Campylobacter mucosalis CCUG 21559</name>
    <dbReference type="NCBI Taxonomy" id="1032067"/>
    <lineage>
        <taxon>Bacteria</taxon>
        <taxon>Pseudomonadati</taxon>
        <taxon>Campylobacterota</taxon>
        <taxon>Epsilonproteobacteria</taxon>
        <taxon>Campylobacterales</taxon>
        <taxon>Campylobacteraceae</taxon>
        <taxon>Campylobacter</taxon>
    </lineage>
</organism>
<feature type="transmembrane region" description="Helical" evidence="8">
    <location>
        <begin position="404"/>
        <end position="422"/>
    </location>
</feature>
<keyword evidence="10" id="KW-1185">Reference proteome</keyword>
<protein>
    <submittedName>
        <fullName evidence="9">Dipeptide/tripeptide permease</fullName>
    </submittedName>
</protein>
<feature type="transmembrane region" description="Helical" evidence="8">
    <location>
        <begin position="72"/>
        <end position="90"/>
    </location>
</feature>
<feature type="transmembrane region" description="Helical" evidence="8">
    <location>
        <begin position="41"/>
        <end position="60"/>
    </location>
</feature>
<sequence length="516" mass="57123">MKRVALLFGTEMWEKFCFYGMRSIFALFMVHFLGISEAQAAIYYGAFLAFSYLTPIFGGFIADKILGYHKSVILGCALLCASQLLFFISACGVKSAFLSLLAAVFVMLGNGFFKPSITALLGIKSQNLNVDAVFSSYYFFLNLGVLLGSFIVPFFGDVVNGGIRDISAFKWGFLSAFLAQLLGLIIFILFSKDEGYKKDEIYINFNAKNFIICTAIFAVIFTVLSAFGGDNFIKSYVYPAIYSLGISLAIYILLDKSLSKSEKQGVWLIFTSAIFIVFFWATFEQAGSSLVFIANNQMDRNLFGFNIPPAMIAMFNPLFVLLLSFVFCVIYIKTPNFSGLDKQAFGLVLLGFSYLIIALNVKNLGQNLLDIKWFILLYFLQTCAEMLISPIGFALVAKFSPKRILGLMFGLFYLANAAGYALSGTLAALMPPTADKFSKARELGIDLNAVLSGKADANELEILKANALPSAYPEIFNIQITSLYEFFMLFFVLCAFGGALLFFVNKICYNQPKING</sequence>
<feature type="transmembrane region" description="Helical" evidence="8">
    <location>
        <begin position="303"/>
        <end position="332"/>
    </location>
</feature>
<keyword evidence="4 8" id="KW-0812">Transmembrane</keyword>
<evidence type="ECO:0000256" key="7">
    <source>
        <dbReference type="ARBA" id="ARBA00023136"/>
    </source>
</evidence>
<feature type="transmembrane region" description="Helical" evidence="8">
    <location>
        <begin position="266"/>
        <end position="283"/>
    </location>
</feature>
<keyword evidence="2" id="KW-0813">Transport</keyword>
<feature type="transmembrane region" description="Helical" evidence="8">
    <location>
        <begin position="235"/>
        <end position="254"/>
    </location>
</feature>
<feature type="transmembrane region" description="Helical" evidence="8">
    <location>
        <begin position="344"/>
        <end position="361"/>
    </location>
</feature>
<evidence type="ECO:0000256" key="3">
    <source>
        <dbReference type="ARBA" id="ARBA00022475"/>
    </source>
</evidence>
<dbReference type="GO" id="GO:1904680">
    <property type="term" value="F:peptide transmembrane transporter activity"/>
    <property type="evidence" value="ECO:0007669"/>
    <property type="project" value="InterPro"/>
</dbReference>